<dbReference type="AlphaFoldDB" id="E9HLZ7"/>
<dbReference type="OrthoDB" id="9940972at2759"/>
<accession>E9HLZ7</accession>
<dbReference type="KEGG" id="dpx:DAPPUDRAFT_115611"/>
<keyword evidence="5" id="KW-0131">Cell cycle</keyword>
<proteinExistence type="inferred from homology"/>
<dbReference type="OMA" id="GGRFAWT"/>
<evidence type="ECO:0000256" key="2">
    <source>
        <dbReference type="ARBA" id="ARBA00006726"/>
    </source>
</evidence>
<dbReference type="Proteomes" id="UP000000305">
    <property type="component" value="Unassembled WGS sequence"/>
</dbReference>
<feature type="compositionally biased region" description="Polar residues" evidence="6">
    <location>
        <begin position="102"/>
        <end position="124"/>
    </location>
</feature>
<evidence type="ECO:0000256" key="3">
    <source>
        <dbReference type="ARBA" id="ARBA00023013"/>
    </source>
</evidence>
<sequence length="158" mass="17695">MSTRVLAAPVSLDVRMMLPSYSRLGGVGGRPRIVPSTGCLSRVKRCLFGLPSSPEEALQQAADELQRQTESDSKRWNFDFVRDEPLNGPLDWQPAEPHSNRMETINTTDPVSPSSRLRQSQITEFLQPRKRTSSGALSSINNKRLRMQTTSSPQARRT</sequence>
<evidence type="ECO:0000313" key="8">
    <source>
        <dbReference type="EMBL" id="EFX67240.1"/>
    </source>
</evidence>
<dbReference type="GO" id="GO:0004861">
    <property type="term" value="F:cyclin-dependent protein serine/threonine kinase inhibitor activity"/>
    <property type="evidence" value="ECO:0007669"/>
    <property type="project" value="InterPro"/>
</dbReference>
<keyword evidence="9" id="KW-1185">Reference proteome</keyword>
<gene>
    <name evidence="8" type="ORF">DAPPUDRAFT_115611</name>
</gene>
<dbReference type="EMBL" id="GL732683">
    <property type="protein sequence ID" value="EFX67240.1"/>
    <property type="molecule type" value="Genomic_DNA"/>
</dbReference>
<feature type="compositionally biased region" description="Polar residues" evidence="6">
    <location>
        <begin position="133"/>
        <end position="158"/>
    </location>
</feature>
<comment type="similarity">
    <text evidence="2">Belongs to the CDI family.</text>
</comment>
<dbReference type="PANTHER" id="PTHR10265:SF45">
    <property type="entry name" value="DACAPO"/>
    <property type="match status" value="1"/>
</dbReference>
<dbReference type="GO" id="GO:0005634">
    <property type="term" value="C:nucleus"/>
    <property type="evidence" value="ECO:0007669"/>
    <property type="project" value="UniProtKB-SubCell"/>
</dbReference>
<evidence type="ECO:0000256" key="1">
    <source>
        <dbReference type="ARBA" id="ARBA00004123"/>
    </source>
</evidence>
<dbReference type="Gene3D" id="4.10.365.10">
    <property type="entry name" value="p27"/>
    <property type="match status" value="1"/>
</dbReference>
<evidence type="ECO:0000256" key="4">
    <source>
        <dbReference type="ARBA" id="ARBA00023242"/>
    </source>
</evidence>
<reference evidence="8 9" key="1">
    <citation type="journal article" date="2011" name="Science">
        <title>The ecoresponsive genome of Daphnia pulex.</title>
        <authorList>
            <person name="Colbourne J.K."/>
            <person name="Pfrender M.E."/>
            <person name="Gilbert D."/>
            <person name="Thomas W.K."/>
            <person name="Tucker A."/>
            <person name="Oakley T.H."/>
            <person name="Tokishita S."/>
            <person name="Aerts A."/>
            <person name="Arnold G.J."/>
            <person name="Basu M.K."/>
            <person name="Bauer D.J."/>
            <person name="Caceres C.E."/>
            <person name="Carmel L."/>
            <person name="Casola C."/>
            <person name="Choi J.H."/>
            <person name="Detter J.C."/>
            <person name="Dong Q."/>
            <person name="Dusheyko S."/>
            <person name="Eads B.D."/>
            <person name="Frohlich T."/>
            <person name="Geiler-Samerotte K.A."/>
            <person name="Gerlach D."/>
            <person name="Hatcher P."/>
            <person name="Jogdeo S."/>
            <person name="Krijgsveld J."/>
            <person name="Kriventseva E.V."/>
            <person name="Kultz D."/>
            <person name="Laforsch C."/>
            <person name="Lindquist E."/>
            <person name="Lopez J."/>
            <person name="Manak J.R."/>
            <person name="Muller J."/>
            <person name="Pangilinan J."/>
            <person name="Patwardhan R.P."/>
            <person name="Pitluck S."/>
            <person name="Pritham E.J."/>
            <person name="Rechtsteiner A."/>
            <person name="Rho M."/>
            <person name="Rogozin I.B."/>
            <person name="Sakarya O."/>
            <person name="Salamov A."/>
            <person name="Schaack S."/>
            <person name="Shapiro H."/>
            <person name="Shiga Y."/>
            <person name="Skalitzky C."/>
            <person name="Smith Z."/>
            <person name="Souvorov A."/>
            <person name="Sung W."/>
            <person name="Tang Z."/>
            <person name="Tsuchiya D."/>
            <person name="Tu H."/>
            <person name="Vos H."/>
            <person name="Wang M."/>
            <person name="Wolf Y.I."/>
            <person name="Yamagata H."/>
            <person name="Yamada T."/>
            <person name="Ye Y."/>
            <person name="Shaw J.R."/>
            <person name="Andrews J."/>
            <person name="Crease T.J."/>
            <person name="Tang H."/>
            <person name="Lucas S.M."/>
            <person name="Robertson H.M."/>
            <person name="Bork P."/>
            <person name="Koonin E.V."/>
            <person name="Zdobnov E.M."/>
            <person name="Grigoriev I.V."/>
            <person name="Lynch M."/>
            <person name="Boore J.L."/>
        </authorList>
    </citation>
    <scope>NUCLEOTIDE SEQUENCE [LARGE SCALE GENOMIC DNA]</scope>
</reference>
<dbReference type="InterPro" id="IPR003175">
    <property type="entry name" value="CDI_dom"/>
</dbReference>
<dbReference type="HOGENOM" id="CLU_1671096_0_0_1"/>
<dbReference type="Pfam" id="PF02234">
    <property type="entry name" value="CDI"/>
    <property type="match status" value="1"/>
</dbReference>
<dbReference type="GO" id="GO:0045930">
    <property type="term" value="P:negative regulation of mitotic cell cycle"/>
    <property type="evidence" value="ECO:0000318"/>
    <property type="project" value="GO_Central"/>
</dbReference>
<protein>
    <recommendedName>
        <fullName evidence="7">Cyclin-dependent kinase inhibitor domain-containing protein</fullName>
    </recommendedName>
</protein>
<keyword evidence="3" id="KW-0649">Protein kinase inhibitor</keyword>
<dbReference type="STRING" id="6669.E9HLZ7"/>
<comment type="subcellular location">
    <subcellularLocation>
        <location evidence="1">Nucleus</location>
    </subcellularLocation>
</comment>
<keyword evidence="4" id="KW-0539">Nucleus</keyword>
<dbReference type="InterPro" id="IPR044898">
    <property type="entry name" value="CDI_dom_sf"/>
</dbReference>
<dbReference type="InParanoid" id="E9HLZ7"/>
<evidence type="ECO:0000259" key="7">
    <source>
        <dbReference type="Pfam" id="PF02234"/>
    </source>
</evidence>
<evidence type="ECO:0000256" key="5">
    <source>
        <dbReference type="ARBA" id="ARBA00023306"/>
    </source>
</evidence>
<organism evidence="8 9">
    <name type="scientific">Daphnia pulex</name>
    <name type="common">Water flea</name>
    <dbReference type="NCBI Taxonomy" id="6669"/>
    <lineage>
        <taxon>Eukaryota</taxon>
        <taxon>Metazoa</taxon>
        <taxon>Ecdysozoa</taxon>
        <taxon>Arthropoda</taxon>
        <taxon>Crustacea</taxon>
        <taxon>Branchiopoda</taxon>
        <taxon>Diplostraca</taxon>
        <taxon>Cladocera</taxon>
        <taxon>Anomopoda</taxon>
        <taxon>Daphniidae</taxon>
        <taxon>Daphnia</taxon>
    </lineage>
</organism>
<feature type="domain" description="Cyclin-dependent kinase inhibitor" evidence="7">
    <location>
        <begin position="46"/>
        <end position="93"/>
    </location>
</feature>
<evidence type="ECO:0000256" key="6">
    <source>
        <dbReference type="SAM" id="MobiDB-lite"/>
    </source>
</evidence>
<dbReference type="PANTHER" id="PTHR10265">
    <property type="entry name" value="CYCLIN-DEPENDENT KINASE INHIBITOR 1"/>
    <property type="match status" value="1"/>
</dbReference>
<feature type="region of interest" description="Disordered" evidence="6">
    <location>
        <begin position="87"/>
        <end position="158"/>
    </location>
</feature>
<name>E9HLZ7_DAPPU</name>
<evidence type="ECO:0000313" key="9">
    <source>
        <dbReference type="Proteomes" id="UP000000305"/>
    </source>
</evidence>